<proteinExistence type="predicted"/>
<reference evidence="2 3" key="1">
    <citation type="journal article" date="2019" name="Nat. Med.">
        <title>A library of human gut bacterial isolates paired with longitudinal multiomics data enables mechanistic microbiome research.</title>
        <authorList>
            <person name="Poyet M."/>
            <person name="Groussin M."/>
            <person name="Gibbons S.M."/>
            <person name="Avila-Pacheco J."/>
            <person name="Jiang X."/>
            <person name="Kearney S.M."/>
            <person name="Perrotta A.R."/>
            <person name="Berdy B."/>
            <person name="Zhao S."/>
            <person name="Lieberman T.D."/>
            <person name="Swanson P.K."/>
            <person name="Smith M."/>
            <person name="Roesemann S."/>
            <person name="Alexander J.E."/>
            <person name="Rich S.A."/>
            <person name="Livny J."/>
            <person name="Vlamakis H."/>
            <person name="Clish C."/>
            <person name="Bullock K."/>
            <person name="Deik A."/>
            <person name="Scott J."/>
            <person name="Pierce K.A."/>
            <person name="Xavier R.J."/>
            <person name="Alm E.J."/>
        </authorList>
    </citation>
    <scope>NUCLEOTIDE SEQUENCE [LARGE SCALE GENOMIC DNA]</scope>
    <source>
        <strain evidence="2 3">BIOML-A2</strain>
    </source>
</reference>
<name>A0A6I2QXB9_FLAPL</name>
<dbReference type="Proteomes" id="UP000434475">
    <property type="component" value="Unassembled WGS sequence"/>
</dbReference>
<dbReference type="EMBL" id="WKPR01000003">
    <property type="protein sequence ID" value="MSB18431.1"/>
    <property type="molecule type" value="Genomic_DNA"/>
</dbReference>
<sequence length="161" mass="18052">MKLYTSKVVAQWLGLTERRVRQLRDEGVIAEARPGLYDLQPTVAKYITYIGGAGKESLTQERTKLTKAKREAAELENELRRGEVHRTEDIERGIKTMFLNIRSRFLALPAKLSPTLATLGDDQTAIFDELKGAIDEILEEMSDPRAAFAVQDGEADGEETE</sequence>
<evidence type="ECO:0000313" key="2">
    <source>
        <dbReference type="EMBL" id="MSB18431.1"/>
    </source>
</evidence>
<organism evidence="2 3">
    <name type="scientific">Flavonifractor plautii</name>
    <name type="common">Fusobacterium plautii</name>
    <dbReference type="NCBI Taxonomy" id="292800"/>
    <lineage>
        <taxon>Bacteria</taxon>
        <taxon>Bacillati</taxon>
        <taxon>Bacillota</taxon>
        <taxon>Clostridia</taxon>
        <taxon>Eubacteriales</taxon>
        <taxon>Oscillospiraceae</taxon>
        <taxon>Flavonifractor</taxon>
    </lineage>
</organism>
<evidence type="ECO:0000256" key="1">
    <source>
        <dbReference type="SAM" id="Coils"/>
    </source>
</evidence>
<feature type="coiled-coil region" evidence="1">
    <location>
        <begin position="55"/>
        <end position="85"/>
    </location>
</feature>
<accession>A0A6I2QXB9</accession>
<keyword evidence="1" id="KW-0175">Coiled coil</keyword>
<comment type="caution">
    <text evidence="2">The sequence shown here is derived from an EMBL/GenBank/DDBJ whole genome shotgun (WGS) entry which is preliminary data.</text>
</comment>
<dbReference type="RefSeq" id="WP_172697197.1">
    <property type="nucleotide sequence ID" value="NZ_WKPR01000003.1"/>
</dbReference>
<protein>
    <recommendedName>
        <fullName evidence="4">Phage DNA packaging protein Nu1</fullName>
    </recommendedName>
</protein>
<evidence type="ECO:0000313" key="3">
    <source>
        <dbReference type="Proteomes" id="UP000434475"/>
    </source>
</evidence>
<evidence type="ECO:0008006" key="4">
    <source>
        <dbReference type="Google" id="ProtNLM"/>
    </source>
</evidence>
<dbReference type="AlphaFoldDB" id="A0A6I2QXB9"/>
<gene>
    <name evidence="2" type="ORF">GKE97_02740</name>
</gene>